<organism evidence="2 3">
    <name type="scientific">Candidatus Thiodiazotropha taylori</name>
    <dbReference type="NCBI Taxonomy" id="2792791"/>
    <lineage>
        <taxon>Bacteria</taxon>
        <taxon>Pseudomonadati</taxon>
        <taxon>Pseudomonadota</taxon>
        <taxon>Gammaproteobacteria</taxon>
        <taxon>Chromatiales</taxon>
        <taxon>Sedimenticolaceae</taxon>
        <taxon>Candidatus Thiodiazotropha</taxon>
    </lineage>
</organism>
<gene>
    <name evidence="2" type="ORF">JAZ07_00290</name>
</gene>
<dbReference type="PANTHER" id="PTHR36121:SF1">
    <property type="entry name" value="PROTEIN SXY"/>
    <property type="match status" value="1"/>
</dbReference>
<name>A0A9E4K9B3_9GAMM</name>
<evidence type="ECO:0000313" key="2">
    <source>
        <dbReference type="EMBL" id="MCG7944762.1"/>
    </source>
</evidence>
<evidence type="ECO:0000259" key="1">
    <source>
        <dbReference type="Pfam" id="PF04994"/>
    </source>
</evidence>
<protein>
    <submittedName>
        <fullName evidence="2">TfoX/Sxy family protein</fullName>
    </submittedName>
</protein>
<evidence type="ECO:0000313" key="3">
    <source>
        <dbReference type="Proteomes" id="UP000886667"/>
    </source>
</evidence>
<dbReference type="AlphaFoldDB" id="A0A9E4K9B3"/>
<sequence length="106" mass="11744">MGELSKLKGLGPKSEKALNEVGIKTRLQLQTIGAVGAYKRLMHAAAAKPSLNFLYAMVGALEERHWSEIAKLEKARLLMELEDSFQLDEIVGQEAIDCKPETKCED</sequence>
<feature type="domain" description="TfoX C-terminal" evidence="1">
    <location>
        <begin position="3"/>
        <end position="80"/>
    </location>
</feature>
<dbReference type="InterPro" id="IPR007077">
    <property type="entry name" value="TfoX_C"/>
</dbReference>
<proteinExistence type="predicted"/>
<accession>A0A9E4K9B3</accession>
<reference evidence="2" key="1">
    <citation type="journal article" date="2021" name="Proc. Natl. Acad. Sci. U.S.A.">
        <title>Global biogeography of chemosynthetic symbionts reveals both localized and globally distributed symbiont groups. .</title>
        <authorList>
            <person name="Osvatic J.T."/>
            <person name="Wilkins L.G.E."/>
            <person name="Leibrecht L."/>
            <person name="Leray M."/>
            <person name="Zauner S."/>
            <person name="Polzin J."/>
            <person name="Camacho Y."/>
            <person name="Gros O."/>
            <person name="van Gils J.A."/>
            <person name="Eisen J.A."/>
            <person name="Petersen J.M."/>
            <person name="Yuen B."/>
        </authorList>
    </citation>
    <scope>NUCLEOTIDE SEQUENCE</scope>
    <source>
        <strain evidence="2">MAGclacostrist064TRANS</strain>
    </source>
</reference>
<dbReference type="EMBL" id="JAEPCM010000014">
    <property type="protein sequence ID" value="MCG7944762.1"/>
    <property type="molecule type" value="Genomic_DNA"/>
</dbReference>
<comment type="caution">
    <text evidence="2">The sequence shown here is derived from an EMBL/GenBank/DDBJ whole genome shotgun (WGS) entry which is preliminary data.</text>
</comment>
<dbReference type="Gene3D" id="1.10.150.20">
    <property type="entry name" value="5' to 3' exonuclease, C-terminal subdomain"/>
    <property type="match status" value="1"/>
</dbReference>
<dbReference type="Pfam" id="PF04994">
    <property type="entry name" value="TfoX_C"/>
    <property type="match status" value="1"/>
</dbReference>
<dbReference type="Proteomes" id="UP000886667">
    <property type="component" value="Unassembled WGS sequence"/>
</dbReference>
<dbReference type="PANTHER" id="PTHR36121">
    <property type="entry name" value="PROTEIN SXY"/>
    <property type="match status" value="1"/>
</dbReference>
<dbReference type="InterPro" id="IPR047525">
    <property type="entry name" value="TfoX-like"/>
</dbReference>